<proteinExistence type="predicted"/>
<protein>
    <recommendedName>
        <fullName evidence="3">DUF4926 domain-containing protein</fullName>
    </recommendedName>
</protein>
<dbReference type="EMBL" id="JBHLXJ010000016">
    <property type="protein sequence ID" value="MFC0351067.1"/>
    <property type="molecule type" value="Genomic_DNA"/>
</dbReference>
<keyword evidence="2" id="KW-1185">Reference proteome</keyword>
<reference evidence="1 2" key="1">
    <citation type="submission" date="2024-09" db="EMBL/GenBank/DDBJ databases">
        <authorList>
            <person name="Sun Q."/>
            <person name="Mori K."/>
        </authorList>
    </citation>
    <scope>NUCLEOTIDE SEQUENCE [LARGE SCALE GENOMIC DNA]</scope>
    <source>
        <strain evidence="1 2">CCM 8677</strain>
    </source>
</reference>
<sequence>MSFKIYDVVRLIAINSDELCLGDAFNTRPPQVGDIATILEIYDNPPGFELECSDKLGGTVWLLGFQEKDVQLELVNI</sequence>
<evidence type="ECO:0000313" key="2">
    <source>
        <dbReference type="Proteomes" id="UP001589844"/>
    </source>
</evidence>
<gene>
    <name evidence="1" type="ORF">ACFFJH_14710</name>
</gene>
<organism evidence="1 2">
    <name type="scientific">Undibacterium danionis</name>
    <dbReference type="NCBI Taxonomy" id="1812100"/>
    <lineage>
        <taxon>Bacteria</taxon>
        <taxon>Pseudomonadati</taxon>
        <taxon>Pseudomonadota</taxon>
        <taxon>Betaproteobacteria</taxon>
        <taxon>Burkholderiales</taxon>
        <taxon>Oxalobacteraceae</taxon>
        <taxon>Undibacterium</taxon>
    </lineage>
</organism>
<dbReference type="Proteomes" id="UP001589844">
    <property type="component" value="Unassembled WGS sequence"/>
</dbReference>
<name>A0ABV6IGU7_9BURK</name>
<accession>A0ABV6IGU7</accession>
<dbReference type="RefSeq" id="WP_390213651.1">
    <property type="nucleotide sequence ID" value="NZ_JBHLXJ010000016.1"/>
</dbReference>
<comment type="caution">
    <text evidence="1">The sequence shown here is derived from an EMBL/GenBank/DDBJ whole genome shotgun (WGS) entry which is preliminary data.</text>
</comment>
<evidence type="ECO:0000313" key="1">
    <source>
        <dbReference type="EMBL" id="MFC0351067.1"/>
    </source>
</evidence>
<evidence type="ECO:0008006" key="3">
    <source>
        <dbReference type="Google" id="ProtNLM"/>
    </source>
</evidence>